<accession>A0A0C9NXJ5</accession>
<reference evidence="2" key="1">
    <citation type="submission" date="2014-05" db="EMBL/GenBank/DDBJ databases">
        <title>Whole genome sequencing of Lactobacillus casei NRIC0644.</title>
        <authorList>
            <person name="Atarashi H."/>
            <person name="Yoshida Y."/>
            <person name="Fujimura S."/>
            <person name="Tanaka N."/>
            <person name="Shiwa Y."/>
            <person name="Yoshikawa H."/>
            <person name="Okada S."/>
            <person name="Nakagawa J."/>
        </authorList>
    </citation>
    <scope>NUCLEOTIDE SEQUENCE [LARGE SCALE GENOMIC DNA]</scope>
    <source>
        <strain evidence="2">NRIC0644</strain>
    </source>
</reference>
<dbReference type="Proteomes" id="UP000032552">
    <property type="component" value="Unassembled WGS sequence"/>
</dbReference>
<dbReference type="GeneID" id="57089866"/>
<gene>
    <name evidence="1" type="ORF">LC0644_1264</name>
</gene>
<evidence type="ECO:0008006" key="3">
    <source>
        <dbReference type="Google" id="ProtNLM"/>
    </source>
</evidence>
<dbReference type="EMBL" id="BAYM01000085">
    <property type="protein sequence ID" value="GAN36675.1"/>
    <property type="molecule type" value="Genomic_DNA"/>
</dbReference>
<dbReference type="InterPro" id="IPR021351">
    <property type="entry name" value="DUF2969"/>
</dbReference>
<comment type="caution">
    <text evidence="1">The sequence shown here is derived from an EMBL/GenBank/DDBJ whole genome shotgun (WGS) entry which is preliminary data.</text>
</comment>
<dbReference type="RefSeq" id="WP_003564985.1">
    <property type="nucleotide sequence ID" value="NZ_BAYM01000085.1"/>
</dbReference>
<name>A0A0C9NXJ5_LACPA</name>
<evidence type="ECO:0000313" key="2">
    <source>
        <dbReference type="Proteomes" id="UP000032552"/>
    </source>
</evidence>
<organism evidence="1 2">
    <name type="scientific">Lacticaseibacillus paracasei NRIC 0644</name>
    <dbReference type="NCBI Taxonomy" id="1435038"/>
    <lineage>
        <taxon>Bacteria</taxon>
        <taxon>Bacillati</taxon>
        <taxon>Bacillota</taxon>
        <taxon>Bacilli</taxon>
        <taxon>Lactobacillales</taxon>
        <taxon>Lactobacillaceae</taxon>
        <taxon>Lacticaseibacillus</taxon>
    </lineage>
</organism>
<protein>
    <recommendedName>
        <fullName evidence="3">DUF2969 domain-containing protein</fullName>
    </recommendedName>
</protein>
<dbReference type="AlphaFoldDB" id="A0A0C9NXJ5"/>
<proteinExistence type="predicted"/>
<sequence length="73" mass="8040">MAKERNIKVTQADETRNGHTVSVLKIGDREIGFIEPDGTRFSAFVAGSTKPNRFKTLDAAVNALIAEYHLHQG</sequence>
<dbReference type="Pfam" id="PF11184">
    <property type="entry name" value="DUF2969"/>
    <property type="match status" value="1"/>
</dbReference>
<evidence type="ECO:0000313" key="1">
    <source>
        <dbReference type="EMBL" id="GAN36675.1"/>
    </source>
</evidence>